<accession>A0AC11EKZ4</accession>
<name>A0AC11EKZ4_SHEEP</name>
<protein>
    <submittedName>
        <fullName evidence="1">Uncharacterized protein</fullName>
    </submittedName>
</protein>
<reference evidence="1" key="1">
    <citation type="submission" date="2020-11" db="EMBL/GenBank/DDBJ databases">
        <authorList>
            <person name="Davenport K.M."/>
            <person name="Bickhart D.M."/>
            <person name="Smith T.P.L."/>
            <person name="Murdoch B.M."/>
            <person name="Rosen B.D."/>
        </authorList>
    </citation>
    <scope>NUCLEOTIDE SEQUENCE [LARGE SCALE GENOMIC DNA]</scope>
    <source>
        <strain evidence="1">OAR_USU_Benz2616</strain>
    </source>
</reference>
<organism evidence="1">
    <name type="scientific">Ovis aries</name>
    <name type="common">Sheep</name>
    <dbReference type="NCBI Taxonomy" id="9940"/>
    <lineage>
        <taxon>Eukaryota</taxon>
        <taxon>Metazoa</taxon>
        <taxon>Chordata</taxon>
        <taxon>Craniata</taxon>
        <taxon>Vertebrata</taxon>
        <taxon>Euteleostomi</taxon>
        <taxon>Mammalia</taxon>
        <taxon>Eutheria</taxon>
        <taxon>Laurasiatheria</taxon>
        <taxon>Artiodactyla</taxon>
        <taxon>Ruminantia</taxon>
        <taxon>Pecora</taxon>
        <taxon>Bovidae</taxon>
        <taxon>Caprinae</taxon>
        <taxon>Ovis</taxon>
    </lineage>
</organism>
<reference evidence="1" key="2">
    <citation type="submission" date="2025-08" db="UniProtKB">
        <authorList>
            <consortium name="Ensembl"/>
        </authorList>
    </citation>
    <scope>IDENTIFICATION</scope>
</reference>
<proteinExistence type="predicted"/>
<dbReference type="Ensembl" id="ENSOART00020059578.1">
    <property type="protein sequence ID" value="ENSOARP00020059847.1"/>
    <property type="gene ID" value="ENSOARG00020039621.1"/>
</dbReference>
<evidence type="ECO:0000313" key="1">
    <source>
        <dbReference type="Ensembl" id="ENSOARP00020059847.1"/>
    </source>
</evidence>
<reference evidence="1" key="3">
    <citation type="submission" date="2025-09" db="UniProtKB">
        <authorList>
            <consortium name="Ensembl"/>
        </authorList>
    </citation>
    <scope>IDENTIFICATION</scope>
</reference>
<sequence>MSQLHITLGTAYQSFEQVVCELFLDGVNWGHIVAFFSFSGALSMESTDKEMQVLVSQLTTWMATYLNGHLEPWIQENSGWDTFVELYRNNTATESQKGQECFNRWSLMGMTVLVWFCWACSSTHSNCSFHYSHSYFIQANVPLPFVIAIENLQFNKTLCFVTCIDYKLYTCLNSSVSLKNESLERGSHVRTCLPAAH</sequence>